<name>A0A8H9L7Z2_9DEIO</name>
<protein>
    <submittedName>
        <fullName evidence="1">Uncharacterized protein</fullName>
    </submittedName>
</protein>
<gene>
    <name evidence="1" type="ORF">GCM10008956_39500</name>
</gene>
<comment type="caution">
    <text evidence="1">The sequence shown here is derived from an EMBL/GenBank/DDBJ whole genome shotgun (WGS) entry which is preliminary data.</text>
</comment>
<dbReference type="Proteomes" id="UP000600547">
    <property type="component" value="Unassembled WGS sequence"/>
</dbReference>
<dbReference type="EMBL" id="BMQG01000033">
    <property type="protein sequence ID" value="GGM59908.1"/>
    <property type="molecule type" value="Genomic_DNA"/>
</dbReference>
<evidence type="ECO:0000313" key="2">
    <source>
        <dbReference type="Proteomes" id="UP000600547"/>
    </source>
</evidence>
<proteinExistence type="predicted"/>
<dbReference type="AlphaFoldDB" id="A0A8H9L7Z2"/>
<keyword evidence="2" id="KW-1185">Reference proteome</keyword>
<dbReference type="RefSeq" id="WP_189062887.1">
    <property type="nucleotide sequence ID" value="NZ_BMQG01000033.1"/>
</dbReference>
<sequence>MEDHFHRRTYTRKIRSSEGDKMLKKSLLQLGMTFFLASAALASAAGIMGTSQSFSTSAYCKTYTCNLISKKDRMWMYRNKYGDLVGIIRQSSDPGSRVVASMVVIDSPTSDYFEDDKKMINTLQVVLYGKVISSFPMQCYYSEDGYIFAEFQNMGMKKRFGCGIIDDGSKRMLLVSLGGDQQIKF</sequence>
<accession>A0A8H9L7Z2</accession>
<evidence type="ECO:0000313" key="1">
    <source>
        <dbReference type="EMBL" id="GGM59908.1"/>
    </source>
</evidence>
<reference evidence="2" key="1">
    <citation type="journal article" date="2019" name="Int. J. Syst. Evol. Microbiol.">
        <title>The Global Catalogue of Microorganisms (GCM) 10K type strain sequencing project: providing services to taxonomists for standard genome sequencing and annotation.</title>
        <authorList>
            <consortium name="The Broad Institute Genomics Platform"/>
            <consortium name="The Broad Institute Genome Sequencing Center for Infectious Disease"/>
            <person name="Wu L."/>
            <person name="Ma J."/>
        </authorList>
    </citation>
    <scope>NUCLEOTIDE SEQUENCE [LARGE SCALE GENOMIC DNA]</scope>
    <source>
        <strain evidence="2">JCM 31047</strain>
    </source>
</reference>
<organism evidence="1 2">
    <name type="scientific">Deinococcus arenae</name>
    <dbReference type="NCBI Taxonomy" id="1452751"/>
    <lineage>
        <taxon>Bacteria</taxon>
        <taxon>Thermotogati</taxon>
        <taxon>Deinococcota</taxon>
        <taxon>Deinococci</taxon>
        <taxon>Deinococcales</taxon>
        <taxon>Deinococcaceae</taxon>
        <taxon>Deinococcus</taxon>
    </lineage>
</organism>